<reference evidence="1" key="1">
    <citation type="submission" date="2009-10" db="EMBL/GenBank/DDBJ databases">
        <title>The genome sequence of Streptomyces sviceus strain ATCC 29083.</title>
        <authorList>
            <consortium name="The Broad Institute Genome Sequencing Platform"/>
            <consortium name="Broad Institute Microbial Sequencing Center"/>
            <person name="Fischbach M."/>
            <person name="Godfrey P."/>
            <person name="Ward D."/>
            <person name="Young S."/>
            <person name="Zeng Q."/>
            <person name="Koehrsen M."/>
            <person name="Alvarado L."/>
            <person name="Berlin A.M."/>
            <person name="Bochicchio J."/>
            <person name="Borenstein D."/>
            <person name="Chapman S.B."/>
            <person name="Chen Z."/>
            <person name="Engels R."/>
            <person name="Freedman E."/>
            <person name="Gellesch M."/>
            <person name="Goldberg J."/>
            <person name="Griggs A."/>
            <person name="Gujja S."/>
            <person name="Heilman E.R."/>
            <person name="Heiman D.I."/>
            <person name="Hepburn T.A."/>
            <person name="Howarth C."/>
            <person name="Jen D."/>
            <person name="Larson L."/>
            <person name="Lewis B."/>
            <person name="Mehta T."/>
            <person name="Park D."/>
            <person name="Pearson M."/>
            <person name="Richards J."/>
            <person name="Roberts A."/>
            <person name="Saif S."/>
            <person name="Shea T.D."/>
            <person name="Shenoy N."/>
            <person name="Sisk P."/>
            <person name="Stolte C."/>
            <person name="Sykes S.N."/>
            <person name="Thomson T."/>
            <person name="Walk T."/>
            <person name="White J."/>
            <person name="Yandava C."/>
            <person name="Straight P."/>
            <person name="Clardy J."/>
            <person name="Hung D."/>
            <person name="Kolter R."/>
            <person name="Mekalanos J."/>
            <person name="Walker S."/>
            <person name="Walsh C.T."/>
            <person name="Wieland-Brown L.C."/>
            <person name="Haas B."/>
            <person name="Nusbaum C."/>
            <person name="Birren B."/>
        </authorList>
    </citation>
    <scope>NUCLEOTIDE SEQUENCE [LARGE SCALE GENOMIC DNA]</scope>
    <source>
        <strain evidence="1">ATCC 29083</strain>
    </source>
</reference>
<dbReference type="AlphaFoldDB" id="B5HUK7"/>
<dbReference type="InterPro" id="IPR015943">
    <property type="entry name" value="WD40/YVTN_repeat-like_dom_sf"/>
</dbReference>
<dbReference type="EMBL" id="CM000951">
    <property type="protein sequence ID" value="EDY56512.2"/>
    <property type="molecule type" value="Genomic_DNA"/>
</dbReference>
<sequence>MQSAATMASTVRIWEVATGRTTATSTEYVKMLEAVAVSRDGTWMAVGGSDGTVENDGLHNCCLFDELIR</sequence>
<proteinExistence type="predicted"/>
<evidence type="ECO:0000313" key="2">
    <source>
        <dbReference type="Proteomes" id="UP000002785"/>
    </source>
</evidence>
<keyword evidence="2" id="KW-1185">Reference proteome</keyword>
<dbReference type="InterPro" id="IPR036322">
    <property type="entry name" value="WD40_repeat_dom_sf"/>
</dbReference>
<name>B5HUK7_STRX2</name>
<dbReference type="Proteomes" id="UP000002785">
    <property type="component" value="Chromosome"/>
</dbReference>
<dbReference type="Gene3D" id="2.130.10.10">
    <property type="entry name" value="YVTN repeat-like/Quinoprotein amine dehydrogenase"/>
    <property type="match status" value="1"/>
</dbReference>
<protein>
    <submittedName>
        <fullName evidence="1">Uncharacterized protein</fullName>
    </submittedName>
</protein>
<accession>B5HUK7</accession>
<organism evidence="1 2">
    <name type="scientific">Streptomyces sviceus (strain ATCC 29083 / DSM 924 / JCM 4929 / NBRC 13980 / NCIMB 11184 / NRRL 5439 / UC 5370)</name>
    <dbReference type="NCBI Taxonomy" id="463191"/>
    <lineage>
        <taxon>Bacteria</taxon>
        <taxon>Bacillati</taxon>
        <taxon>Actinomycetota</taxon>
        <taxon>Actinomycetes</taxon>
        <taxon>Kitasatosporales</taxon>
        <taxon>Streptomycetaceae</taxon>
        <taxon>Streptomyces</taxon>
    </lineage>
</organism>
<evidence type="ECO:0000313" key="1">
    <source>
        <dbReference type="EMBL" id="EDY56512.2"/>
    </source>
</evidence>
<gene>
    <name evidence="1" type="ORF">SSEG_03092</name>
</gene>
<dbReference type="HOGENOM" id="CLU_2774319_0_0_11"/>
<dbReference type="SUPFAM" id="SSF50978">
    <property type="entry name" value="WD40 repeat-like"/>
    <property type="match status" value="1"/>
</dbReference>